<keyword evidence="10 19" id="KW-0106">Calcium</keyword>
<dbReference type="GO" id="GO:0005388">
    <property type="term" value="F:P-type calcium transporter activity"/>
    <property type="evidence" value="ECO:0007669"/>
    <property type="project" value="UniProtKB-EC"/>
</dbReference>
<dbReference type="InterPro" id="IPR001757">
    <property type="entry name" value="P_typ_ATPase"/>
</dbReference>
<evidence type="ECO:0000313" key="22">
    <source>
        <dbReference type="RefSeq" id="XP_028990644.1"/>
    </source>
</evidence>
<dbReference type="Gene3D" id="3.40.1110.10">
    <property type="entry name" value="Calcium-transporting ATPase, cytoplasmic domain N"/>
    <property type="match status" value="1"/>
</dbReference>
<dbReference type="SUPFAM" id="SSF81665">
    <property type="entry name" value="Calcium ATPase, transmembrane domain M"/>
    <property type="match status" value="1"/>
</dbReference>
<evidence type="ECO:0000256" key="11">
    <source>
        <dbReference type="ARBA" id="ARBA00022840"/>
    </source>
</evidence>
<feature type="transmembrane region" description="Helical" evidence="19">
    <location>
        <begin position="260"/>
        <end position="278"/>
    </location>
</feature>
<dbReference type="InterPro" id="IPR006068">
    <property type="entry name" value="ATPase_P-typ_cation-transptr_C"/>
</dbReference>
<dbReference type="InterPro" id="IPR023214">
    <property type="entry name" value="HAD_sf"/>
</dbReference>
<evidence type="ECO:0000256" key="9">
    <source>
        <dbReference type="ARBA" id="ARBA00022741"/>
    </source>
</evidence>
<dbReference type="SFLD" id="SFLDS00003">
    <property type="entry name" value="Haloacid_Dehalogenase"/>
    <property type="match status" value="1"/>
</dbReference>
<dbReference type="FunFam" id="2.70.150.10:FF:000160">
    <property type="entry name" value="Sarcoplasmic/endoplasmic reticulum calcium ATPase 1"/>
    <property type="match status" value="2"/>
</dbReference>
<dbReference type="PANTHER" id="PTHR42861">
    <property type="entry name" value="CALCIUM-TRANSPORTING ATPASE"/>
    <property type="match status" value="1"/>
</dbReference>
<dbReference type="Proteomes" id="UP000515150">
    <property type="component" value="Chromosome 19"/>
</dbReference>
<dbReference type="RefSeq" id="XP_028990644.1">
    <property type="nucleotide sequence ID" value="XM_029134811.3"/>
</dbReference>
<dbReference type="SFLD" id="SFLDG00002">
    <property type="entry name" value="C1.7:_P-type_atpase_like"/>
    <property type="match status" value="1"/>
</dbReference>
<sequence>MENAHTKAPAECLAYFGVNENTGLSPDQFKKNLDKYGFNELPAEEGKSIWELVIEQFEDLLVRILLLAACISFVLAWFEEGEETVTAFVEPFVILLILIANAVVGVWQERNAESAIEALKEYEPEMGKVYRSDRKSVQRIKAREIVPGDIVEVSVGDKVPADIRIVSIKSTTLRVDQSILTGESVSVIKHTDPVPDPRAVNQDKKNMLFSGTNIAAGKAIGVAVATGVSTEIGKIRDQMAATEQEKTPLQAKLDEFGEQLSKVISLICVAVWAINIGHFNDPVHGGSWIRGAVYYFKIAVALAVAAIPEGLPAVITTCLALGTRRMAKKNAIVRSLPSVETLGCTSVICSDKTGTLTTNQMCVTKMFIIKGVNGDHVELDAFDISGSKYTPEGEVTQGGAKVVCSAYDGLVELSTICALCNDSSLDYNESKKIYEKVGEATETALCCLVEKMNVFNSNVKNLSRIERANACCTVIKQLMKKNFTLEFSRDRKSMSVYCTPSKGDGGPKMFVKGAPEGVIDRCAYVRVGTTRVPLTNAIKEKIMAVIRDWGTGRDTLRCLALATRDSPLKVEEMNLEDSTRFADYETDLTFVGCVGMLDPPRKEVTGSIELCRAAGIRVIMITGDNKGTAIAICRRIGIFSEDEDVSGRAYTGREFDDLPSHEQSEAVRRACCFARVEPSHKSKIVEFLQGYDDITAMTGDGVNDAPALKKAEIGIAMGSGTAVAKSASEMVLADDNFSSIVAAVEEGRAIYNNMKQFIRYLISSNVGEVVCIFLTAALGLPEALIPVQLLWVNLVTDGLPATALGFNPPDLDIMGKPPRSPKEPLISGWLFFRYMAIGGYVGAATVGGAAWWFLYDSTGPGVTYYQLSHFMQCHDENEDFAGLDCEIFEAAPPMTMALSVLVTIEMCNALNSLSENQSLVRMPPWSNFWLLAAMTLSMSLHFMIIYVDPLPMIFKLTHLSTEQWLMVLKLSFPVILIDEVLKFFARNYVESTEAK</sequence>
<evidence type="ECO:0000256" key="14">
    <source>
        <dbReference type="ARBA" id="ARBA00022967"/>
    </source>
</evidence>
<keyword evidence="14" id="KW-1278">Translocase</keyword>
<keyword evidence="12" id="KW-0460">Magnesium</keyword>
<dbReference type="SMART" id="SM00831">
    <property type="entry name" value="Cation_ATPase_N"/>
    <property type="match status" value="1"/>
</dbReference>
<dbReference type="Pfam" id="PF00690">
    <property type="entry name" value="Cation_ATPase_N"/>
    <property type="match status" value="1"/>
</dbReference>
<dbReference type="Pfam" id="PF00689">
    <property type="entry name" value="Cation_ATPase_C"/>
    <property type="match status" value="1"/>
</dbReference>
<organism evidence="21 22">
    <name type="scientific">Betta splendens</name>
    <name type="common">Siamese fighting fish</name>
    <dbReference type="NCBI Taxonomy" id="158456"/>
    <lineage>
        <taxon>Eukaryota</taxon>
        <taxon>Metazoa</taxon>
        <taxon>Chordata</taxon>
        <taxon>Craniata</taxon>
        <taxon>Vertebrata</taxon>
        <taxon>Euteleostomi</taxon>
        <taxon>Actinopterygii</taxon>
        <taxon>Neopterygii</taxon>
        <taxon>Teleostei</taxon>
        <taxon>Neoteleostei</taxon>
        <taxon>Acanthomorphata</taxon>
        <taxon>Anabantaria</taxon>
        <taxon>Anabantiformes</taxon>
        <taxon>Anabantoidei</taxon>
        <taxon>Osphronemidae</taxon>
        <taxon>Betta</taxon>
    </lineage>
</organism>
<dbReference type="FunCoup" id="A0A6P7LB78">
    <property type="interactions" value="895"/>
</dbReference>
<evidence type="ECO:0000256" key="12">
    <source>
        <dbReference type="ARBA" id="ARBA00022842"/>
    </source>
</evidence>
<feature type="transmembrane region" description="Helical" evidence="19">
    <location>
        <begin position="757"/>
        <end position="778"/>
    </location>
</feature>
<evidence type="ECO:0000256" key="18">
    <source>
        <dbReference type="ARBA" id="ARBA00047282"/>
    </source>
</evidence>
<evidence type="ECO:0000256" key="2">
    <source>
        <dbReference type="ARBA" id="ARBA00004326"/>
    </source>
</evidence>
<dbReference type="PROSITE" id="PS00154">
    <property type="entry name" value="ATPASE_E1_E2"/>
    <property type="match status" value="1"/>
</dbReference>
<feature type="transmembrane region" description="Helical" evidence="19">
    <location>
        <begin position="298"/>
        <end position="321"/>
    </location>
</feature>
<keyword evidence="6" id="KW-0597">Phosphoprotein</keyword>
<keyword evidence="15 19" id="KW-1133">Transmembrane helix</keyword>
<evidence type="ECO:0000256" key="16">
    <source>
        <dbReference type="ARBA" id="ARBA00023065"/>
    </source>
</evidence>
<accession>A0A6P7LB78</accession>
<comment type="function">
    <text evidence="19">Catalyzes the hydrolysis of ATP coupled with the transport of calcium.</text>
</comment>
<dbReference type="InParanoid" id="A0A6P7LB78"/>
<dbReference type="PRINTS" id="PR00119">
    <property type="entry name" value="CATATPASE"/>
</dbReference>
<dbReference type="Gene3D" id="1.20.1110.10">
    <property type="entry name" value="Calcium-transporting ATPase, transmembrane domain"/>
    <property type="match status" value="1"/>
</dbReference>
<dbReference type="InterPro" id="IPR005782">
    <property type="entry name" value="P-type_ATPase_IIA"/>
</dbReference>
<feature type="transmembrane region" description="Helical" evidence="19">
    <location>
        <begin position="928"/>
        <end position="947"/>
    </location>
</feature>
<feature type="transmembrane region" description="Helical" evidence="19">
    <location>
        <begin position="60"/>
        <end position="78"/>
    </location>
</feature>
<keyword evidence="9 19" id="KW-0547">Nucleotide-binding</keyword>
<dbReference type="Gene3D" id="2.70.150.10">
    <property type="entry name" value="Calcium-transporting ATPase, cytoplasmic transduction domain A"/>
    <property type="match status" value="1"/>
</dbReference>
<keyword evidence="7 19" id="KW-0109">Calcium transport</keyword>
<keyword evidence="16 19" id="KW-0406">Ion transport</keyword>
<dbReference type="CTD" id="494489"/>
<keyword evidence="5 19" id="KW-0813">Transport</keyword>
<dbReference type="InterPro" id="IPR018303">
    <property type="entry name" value="ATPase_P-typ_P_site"/>
</dbReference>
<evidence type="ECO:0000256" key="4">
    <source>
        <dbReference type="ARBA" id="ARBA00005675"/>
    </source>
</evidence>
<evidence type="ECO:0000256" key="13">
    <source>
        <dbReference type="ARBA" id="ARBA00022951"/>
    </source>
</evidence>
<dbReference type="InterPro" id="IPR008250">
    <property type="entry name" value="ATPase_P-typ_transduc_dom_A_sf"/>
</dbReference>
<feature type="transmembrane region" description="Helical" evidence="19">
    <location>
        <begin position="830"/>
        <end position="854"/>
    </location>
</feature>
<keyword evidence="21" id="KW-1185">Reference proteome</keyword>
<evidence type="ECO:0000256" key="8">
    <source>
        <dbReference type="ARBA" id="ARBA00022692"/>
    </source>
</evidence>
<proteinExistence type="inferred from homology"/>
<dbReference type="OrthoDB" id="3352408at2759"/>
<dbReference type="Pfam" id="PF00122">
    <property type="entry name" value="E1-E2_ATPase"/>
    <property type="match status" value="1"/>
</dbReference>
<protein>
    <recommendedName>
        <fullName evidence="19">Calcium-transporting ATPase</fullName>
        <ecNumber evidence="19">7.2.2.10</ecNumber>
    </recommendedName>
</protein>
<evidence type="ECO:0000256" key="15">
    <source>
        <dbReference type="ARBA" id="ARBA00022989"/>
    </source>
</evidence>
<dbReference type="InterPro" id="IPR023299">
    <property type="entry name" value="ATPase_P-typ_cyto_dom_N"/>
</dbReference>
<comment type="catalytic activity">
    <reaction evidence="18">
        <text>Ca(2+)(in) + ATP + H2O = Ca(2+)(out) + ADP + phosphate + H(+)</text>
        <dbReference type="Rhea" id="RHEA:18105"/>
        <dbReference type="ChEBI" id="CHEBI:15377"/>
        <dbReference type="ChEBI" id="CHEBI:15378"/>
        <dbReference type="ChEBI" id="CHEBI:29108"/>
        <dbReference type="ChEBI" id="CHEBI:30616"/>
        <dbReference type="ChEBI" id="CHEBI:43474"/>
        <dbReference type="ChEBI" id="CHEBI:456216"/>
        <dbReference type="EC" id="7.2.2.10"/>
    </reaction>
    <physiologicalReaction direction="left-to-right" evidence="18">
        <dbReference type="Rhea" id="RHEA:18106"/>
    </physiologicalReaction>
</comment>
<keyword evidence="13" id="KW-0703">Sarcoplasmic reticulum</keyword>
<dbReference type="SUPFAM" id="SSF56784">
    <property type="entry name" value="HAD-like"/>
    <property type="match status" value="1"/>
</dbReference>
<keyword evidence="8 19" id="KW-0812">Transmembrane</keyword>
<feature type="domain" description="Cation-transporting P-type ATPase N-terminal" evidence="20">
    <location>
        <begin position="3"/>
        <end position="77"/>
    </location>
</feature>
<dbReference type="GO" id="GO:0016887">
    <property type="term" value="F:ATP hydrolysis activity"/>
    <property type="evidence" value="ECO:0007669"/>
    <property type="project" value="InterPro"/>
</dbReference>
<evidence type="ECO:0000256" key="1">
    <source>
        <dbReference type="ARBA" id="ARBA00001946"/>
    </source>
</evidence>
<dbReference type="FunFam" id="3.40.50.1000:FF:000005">
    <property type="entry name" value="Calcium-transporting ATPase 1"/>
    <property type="match status" value="1"/>
</dbReference>
<keyword evidence="17 19" id="KW-0472">Membrane</keyword>
<dbReference type="InterPro" id="IPR023298">
    <property type="entry name" value="ATPase_P-typ_TM_dom_sf"/>
</dbReference>
<comment type="similarity">
    <text evidence="4 19">Belongs to the cation transport ATPase (P-type) (TC 3.A.3) family. Type IIA subfamily.</text>
</comment>
<dbReference type="CDD" id="cd02083">
    <property type="entry name" value="P-type_ATPase_SERCA"/>
    <property type="match status" value="1"/>
</dbReference>
<dbReference type="SUPFAM" id="SSF81660">
    <property type="entry name" value="Metal cation-transporting ATPase, ATP-binding domain N"/>
    <property type="match status" value="1"/>
</dbReference>
<feature type="transmembrane region" description="Helical" evidence="19">
    <location>
        <begin position="84"/>
        <end position="107"/>
    </location>
</feature>
<dbReference type="AlphaFoldDB" id="A0A6P7LB78"/>
<dbReference type="SUPFAM" id="SSF81653">
    <property type="entry name" value="Calcium ATPase, transduction domain A"/>
    <property type="match status" value="1"/>
</dbReference>
<dbReference type="InterPro" id="IPR059000">
    <property type="entry name" value="ATPase_P-type_domA"/>
</dbReference>
<evidence type="ECO:0000256" key="19">
    <source>
        <dbReference type="RuleBase" id="RU361146"/>
    </source>
</evidence>
<dbReference type="SFLD" id="SFLDF00027">
    <property type="entry name" value="p-type_atpase"/>
    <property type="match status" value="1"/>
</dbReference>
<evidence type="ECO:0000256" key="10">
    <source>
        <dbReference type="ARBA" id="ARBA00022837"/>
    </source>
</evidence>
<dbReference type="PRINTS" id="PR00120">
    <property type="entry name" value="HATPASE"/>
</dbReference>
<dbReference type="NCBIfam" id="TIGR01494">
    <property type="entry name" value="ATPase_P-type"/>
    <property type="match status" value="3"/>
</dbReference>
<evidence type="ECO:0000313" key="21">
    <source>
        <dbReference type="Proteomes" id="UP000515150"/>
    </source>
</evidence>
<dbReference type="FunFam" id="1.20.1110.10:FF:000065">
    <property type="entry name" value="Sarcoplasmic/endoplasmic reticulum calcium ATPase 1"/>
    <property type="match status" value="3"/>
</dbReference>
<dbReference type="GeneID" id="114846060"/>
<evidence type="ECO:0000256" key="5">
    <source>
        <dbReference type="ARBA" id="ARBA00022448"/>
    </source>
</evidence>
<evidence type="ECO:0000256" key="6">
    <source>
        <dbReference type="ARBA" id="ARBA00022553"/>
    </source>
</evidence>
<evidence type="ECO:0000256" key="3">
    <source>
        <dbReference type="ARBA" id="ARBA00004477"/>
    </source>
</evidence>
<comment type="subcellular location">
    <subcellularLocation>
        <location evidence="3">Endoplasmic reticulum membrane</location>
        <topology evidence="3">Multi-pass membrane protein</topology>
    </subcellularLocation>
    <subcellularLocation>
        <location evidence="19">Membrane</location>
        <topology evidence="19">Multi-pass membrane protein</topology>
    </subcellularLocation>
    <subcellularLocation>
        <location evidence="2">Sarcoplasmic reticulum membrane</location>
        <topology evidence="2">Multi-pass membrane protein</topology>
    </subcellularLocation>
</comment>
<dbReference type="Pfam" id="PF08282">
    <property type="entry name" value="Hydrolase_3"/>
    <property type="match status" value="1"/>
</dbReference>
<dbReference type="InterPro" id="IPR044492">
    <property type="entry name" value="P_typ_ATPase_HD_dom"/>
</dbReference>
<dbReference type="Gene3D" id="3.40.50.1000">
    <property type="entry name" value="HAD superfamily/HAD-like"/>
    <property type="match status" value="1"/>
</dbReference>
<comment type="caution">
    <text evidence="19">Lacks conserved residue(s) required for the propagation of feature annotation.</text>
</comment>
<evidence type="ECO:0000259" key="20">
    <source>
        <dbReference type="SMART" id="SM00831"/>
    </source>
</evidence>
<dbReference type="NCBIfam" id="TIGR01116">
    <property type="entry name" value="ATPase-IIA1_Ca"/>
    <property type="match status" value="1"/>
</dbReference>
<name>A0A6P7LB78_BETSP</name>
<evidence type="ECO:0000256" key="17">
    <source>
        <dbReference type="ARBA" id="ARBA00023136"/>
    </source>
</evidence>
<comment type="cofactor">
    <cofactor evidence="1">
        <name>Mg(2+)</name>
        <dbReference type="ChEBI" id="CHEBI:18420"/>
    </cofactor>
</comment>
<dbReference type="GO" id="GO:0033017">
    <property type="term" value="C:sarcoplasmic reticulum membrane"/>
    <property type="evidence" value="ECO:0007669"/>
    <property type="project" value="UniProtKB-SubCell"/>
</dbReference>
<dbReference type="InterPro" id="IPR036412">
    <property type="entry name" value="HAD-like_sf"/>
</dbReference>
<gene>
    <name evidence="22" type="primary">atp2a1l</name>
</gene>
<keyword evidence="11 19" id="KW-0067">ATP-binding</keyword>
<dbReference type="EC" id="7.2.2.10" evidence="19"/>
<dbReference type="GO" id="GO:0005524">
    <property type="term" value="F:ATP binding"/>
    <property type="evidence" value="ECO:0007669"/>
    <property type="project" value="UniProtKB-KW"/>
</dbReference>
<dbReference type="FunFam" id="3.40.1110.10:FF:000003">
    <property type="entry name" value="Calcium-transporting ATPase"/>
    <property type="match status" value="1"/>
</dbReference>
<dbReference type="KEGG" id="bspl:114846060"/>
<dbReference type="Pfam" id="PF13246">
    <property type="entry name" value="Cation_ATPase"/>
    <property type="match status" value="1"/>
</dbReference>
<reference evidence="22" key="1">
    <citation type="submission" date="2025-08" db="UniProtKB">
        <authorList>
            <consortium name="RefSeq"/>
        </authorList>
    </citation>
    <scope>IDENTIFICATION</scope>
</reference>
<evidence type="ECO:0000256" key="7">
    <source>
        <dbReference type="ARBA" id="ARBA00022568"/>
    </source>
</evidence>
<dbReference type="InterPro" id="IPR004014">
    <property type="entry name" value="ATPase_P-typ_cation-transptr_N"/>
</dbReference>